<keyword evidence="5" id="KW-1185">Reference proteome</keyword>
<dbReference type="InterPro" id="IPR000008">
    <property type="entry name" value="C2_dom"/>
</dbReference>
<dbReference type="Proteomes" id="UP000215914">
    <property type="component" value="Chromosome 3"/>
</dbReference>
<dbReference type="Gene3D" id="2.60.40.150">
    <property type="entry name" value="C2 domain"/>
    <property type="match status" value="1"/>
</dbReference>
<dbReference type="SUPFAM" id="SSF49562">
    <property type="entry name" value="C2 domain (Calcium/lipid-binding domain, CaLB)"/>
    <property type="match status" value="1"/>
</dbReference>
<dbReference type="PROSITE" id="PS50004">
    <property type="entry name" value="C2"/>
    <property type="match status" value="1"/>
</dbReference>
<dbReference type="Gramene" id="mRNA:HanXRQr2_Chr03g0106351">
    <property type="protein sequence ID" value="mRNA:HanXRQr2_Chr03g0106351"/>
    <property type="gene ID" value="HanXRQr2_Chr03g0106351"/>
</dbReference>
<dbReference type="CDD" id="cd00030">
    <property type="entry name" value="C2"/>
    <property type="match status" value="1"/>
</dbReference>
<feature type="domain" description="C2" evidence="2">
    <location>
        <begin position="60"/>
        <end position="177"/>
    </location>
</feature>
<accession>A0A251V6N3</accession>
<dbReference type="InterPro" id="IPR052981">
    <property type="entry name" value="Ingression_C2_domain"/>
</dbReference>
<dbReference type="FunCoup" id="A0A251V6N3">
    <property type="interactions" value="161"/>
</dbReference>
<reference evidence="3" key="3">
    <citation type="submission" date="2020-06" db="EMBL/GenBank/DDBJ databases">
        <title>Helianthus annuus Genome sequencing and assembly Release 2.</title>
        <authorList>
            <person name="Gouzy J."/>
            <person name="Langlade N."/>
            <person name="Munos S."/>
        </authorList>
    </citation>
    <scope>NUCLEOTIDE SEQUENCE</scope>
    <source>
        <tissue evidence="3">Leaves</tissue>
    </source>
</reference>
<dbReference type="PANTHER" id="PTHR47052">
    <property type="entry name" value="CONSERVED SERINE PROLINE-RICH PROTEIN (AFU_ORTHOLOGUE AFUA_2G01790)"/>
    <property type="match status" value="1"/>
</dbReference>
<evidence type="ECO:0000313" key="3">
    <source>
        <dbReference type="EMBL" id="KAF5814066.1"/>
    </source>
</evidence>
<dbReference type="OMA" id="PHYAPQV"/>
<feature type="region of interest" description="Disordered" evidence="1">
    <location>
        <begin position="238"/>
        <end position="268"/>
    </location>
</feature>
<evidence type="ECO:0000256" key="1">
    <source>
        <dbReference type="SAM" id="MobiDB-lite"/>
    </source>
</evidence>
<dbReference type="InterPro" id="IPR035892">
    <property type="entry name" value="C2_domain_sf"/>
</dbReference>
<dbReference type="Pfam" id="PF00168">
    <property type="entry name" value="C2"/>
    <property type="match status" value="1"/>
</dbReference>
<gene>
    <name evidence="4" type="ORF">HannXRQ_Chr03g0070191</name>
    <name evidence="3" type="ORF">HanXRQr2_Chr03g0106351</name>
</gene>
<sequence>MSYLVRKAKIQLLFVSILIKKRVHSDAINKSKKTQYSIIIITSIAFAMYHHHHHQQLYVPSATPNHHHPPPMPHHTNLLEVTVVGCHKLKDTEWIARQDPYVCVEYGSSRNRTRVCTDGGKNPTFQEKFVYTMIEGLKELNIMVWNSNTLSRDDFIGSGKVHLAKVLTQGYDDSSWPLQTKHGRHGGEVRLIMHYSGANANSYVTPQVMSMYSAPPPSSSMLYPPATGGPYSMPSAYPPQPAPYPPQPYAPGHSVYPPQPYGSHFSHGSPYPGGYTLYRDTIPTKDD</sequence>
<feature type="compositionally biased region" description="Pro residues" evidence="1">
    <location>
        <begin position="238"/>
        <end position="249"/>
    </location>
</feature>
<reference evidence="3 5" key="1">
    <citation type="journal article" date="2017" name="Nature">
        <title>The sunflower genome provides insights into oil metabolism, flowering and Asterid evolution.</title>
        <authorList>
            <person name="Badouin H."/>
            <person name="Gouzy J."/>
            <person name="Grassa C.J."/>
            <person name="Murat F."/>
            <person name="Staton S.E."/>
            <person name="Cottret L."/>
            <person name="Lelandais-Briere C."/>
            <person name="Owens G.L."/>
            <person name="Carrere S."/>
            <person name="Mayjonade B."/>
            <person name="Legrand L."/>
            <person name="Gill N."/>
            <person name="Kane N.C."/>
            <person name="Bowers J.E."/>
            <person name="Hubner S."/>
            <person name="Bellec A."/>
            <person name="Berard A."/>
            <person name="Berges H."/>
            <person name="Blanchet N."/>
            <person name="Boniface M.C."/>
            <person name="Brunel D."/>
            <person name="Catrice O."/>
            <person name="Chaidir N."/>
            <person name="Claudel C."/>
            <person name="Donnadieu C."/>
            <person name="Faraut T."/>
            <person name="Fievet G."/>
            <person name="Helmstetter N."/>
            <person name="King M."/>
            <person name="Knapp S.J."/>
            <person name="Lai Z."/>
            <person name="Le Paslier M.C."/>
            <person name="Lippi Y."/>
            <person name="Lorenzon L."/>
            <person name="Mandel J.R."/>
            <person name="Marage G."/>
            <person name="Marchand G."/>
            <person name="Marquand E."/>
            <person name="Bret-Mestries E."/>
            <person name="Morien E."/>
            <person name="Nambeesan S."/>
            <person name="Nguyen T."/>
            <person name="Pegot-Espagnet P."/>
            <person name="Pouilly N."/>
            <person name="Raftis F."/>
            <person name="Sallet E."/>
            <person name="Schiex T."/>
            <person name="Thomas J."/>
            <person name="Vandecasteele C."/>
            <person name="Vares D."/>
            <person name="Vear F."/>
            <person name="Vautrin S."/>
            <person name="Crespi M."/>
            <person name="Mangin B."/>
            <person name="Burke J.M."/>
            <person name="Salse J."/>
            <person name="Munos S."/>
            <person name="Vincourt P."/>
            <person name="Rieseberg L.H."/>
            <person name="Langlade N.B."/>
        </authorList>
    </citation>
    <scope>NUCLEOTIDE SEQUENCE [LARGE SCALE GENOMIC DNA]</scope>
    <source>
        <strain evidence="5">cv. SF193</strain>
        <tissue evidence="3">Leaves</tissue>
    </source>
</reference>
<dbReference type="PANTHER" id="PTHR47052:SF12">
    <property type="entry name" value="C2 DOMAIN-CONTAINING PROTEIN"/>
    <property type="match status" value="1"/>
</dbReference>
<name>A0A251V6N3_HELAN</name>
<dbReference type="InParanoid" id="A0A251V6N3"/>
<evidence type="ECO:0000313" key="5">
    <source>
        <dbReference type="Proteomes" id="UP000215914"/>
    </source>
</evidence>
<dbReference type="SMART" id="SM00239">
    <property type="entry name" value="C2"/>
    <property type="match status" value="1"/>
</dbReference>
<evidence type="ECO:0000259" key="2">
    <source>
        <dbReference type="PROSITE" id="PS50004"/>
    </source>
</evidence>
<reference evidence="4" key="2">
    <citation type="submission" date="2017-02" db="EMBL/GenBank/DDBJ databases">
        <title>Sunflower complete genome.</title>
        <authorList>
            <person name="Langlade N."/>
            <person name="Munos S."/>
        </authorList>
    </citation>
    <scope>NUCLEOTIDE SEQUENCE [LARGE SCALE GENOMIC DNA]</scope>
    <source>
        <tissue evidence="4">Leaves</tissue>
    </source>
</reference>
<organism evidence="4 5">
    <name type="scientific">Helianthus annuus</name>
    <name type="common">Common sunflower</name>
    <dbReference type="NCBI Taxonomy" id="4232"/>
    <lineage>
        <taxon>Eukaryota</taxon>
        <taxon>Viridiplantae</taxon>
        <taxon>Streptophyta</taxon>
        <taxon>Embryophyta</taxon>
        <taxon>Tracheophyta</taxon>
        <taxon>Spermatophyta</taxon>
        <taxon>Magnoliopsida</taxon>
        <taxon>eudicotyledons</taxon>
        <taxon>Gunneridae</taxon>
        <taxon>Pentapetalae</taxon>
        <taxon>asterids</taxon>
        <taxon>campanulids</taxon>
        <taxon>Asterales</taxon>
        <taxon>Asteraceae</taxon>
        <taxon>Asteroideae</taxon>
        <taxon>Heliantheae alliance</taxon>
        <taxon>Heliantheae</taxon>
        <taxon>Helianthus</taxon>
    </lineage>
</organism>
<evidence type="ECO:0000313" key="4">
    <source>
        <dbReference type="EMBL" id="OTG30959.1"/>
    </source>
</evidence>
<dbReference type="EMBL" id="CM007892">
    <property type="protein sequence ID" value="OTG30959.1"/>
    <property type="molecule type" value="Genomic_DNA"/>
</dbReference>
<dbReference type="AlphaFoldDB" id="A0A251V6N3"/>
<proteinExistence type="predicted"/>
<dbReference type="EMBL" id="MNCJ02000318">
    <property type="protein sequence ID" value="KAF5814066.1"/>
    <property type="molecule type" value="Genomic_DNA"/>
</dbReference>
<protein>
    <submittedName>
        <fullName evidence="3 4">C2 domain-containing protein</fullName>
    </submittedName>
</protein>